<dbReference type="InterPro" id="IPR011701">
    <property type="entry name" value="MFS"/>
</dbReference>
<evidence type="ECO:0000256" key="3">
    <source>
        <dbReference type="ARBA" id="ARBA00022692"/>
    </source>
</evidence>
<dbReference type="InParanoid" id="G8YH46"/>
<keyword evidence="12" id="KW-1185">Reference proteome</keyword>
<dbReference type="FunFam" id="1.20.1250.20:FF:000065">
    <property type="entry name" value="Putative MFS pantothenate transporter"/>
    <property type="match status" value="1"/>
</dbReference>
<dbReference type="STRING" id="559304.G8YH46"/>
<feature type="transmembrane region" description="Helical" evidence="8">
    <location>
        <begin position="330"/>
        <end position="350"/>
    </location>
</feature>
<feature type="transmembrane region" description="Helical" evidence="8">
    <location>
        <begin position="298"/>
        <end position="318"/>
    </location>
</feature>
<evidence type="ECO:0000256" key="5">
    <source>
        <dbReference type="ARBA" id="ARBA00023136"/>
    </source>
</evidence>
<feature type="transmembrane region" description="Helical" evidence="8">
    <location>
        <begin position="193"/>
        <end position="215"/>
    </location>
</feature>
<dbReference type="Gene3D" id="1.20.1250.20">
    <property type="entry name" value="MFS general substrate transporter like domains"/>
    <property type="match status" value="2"/>
</dbReference>
<comment type="subcellular location">
    <subcellularLocation>
        <location evidence="1">Membrane</location>
        <topology evidence="1">Multi-pass membrane protein</topology>
    </subcellularLocation>
</comment>
<evidence type="ECO:0000256" key="6">
    <source>
        <dbReference type="ARBA" id="ARBA00037968"/>
    </source>
</evidence>
<dbReference type="eggNOG" id="KOG2533">
    <property type="taxonomic scope" value="Eukaryota"/>
</dbReference>
<evidence type="ECO:0000256" key="1">
    <source>
        <dbReference type="ARBA" id="ARBA00004141"/>
    </source>
</evidence>
<dbReference type="Proteomes" id="UP000005222">
    <property type="component" value="Chromosome H"/>
</dbReference>
<dbReference type="PANTHER" id="PTHR43791">
    <property type="entry name" value="PERMEASE-RELATED"/>
    <property type="match status" value="1"/>
</dbReference>
<dbReference type="FunCoup" id="G8YH46">
    <property type="interactions" value="39"/>
</dbReference>
<feature type="transmembrane region" description="Helical" evidence="8">
    <location>
        <begin position="356"/>
        <end position="375"/>
    </location>
</feature>
<dbReference type="HOGENOM" id="CLU_001265_4_2_1"/>
<keyword evidence="5 8" id="KW-0472">Membrane</keyword>
<accession>G8YH46</accession>
<proteinExistence type="inferred from homology"/>
<reference evidence="11" key="1">
    <citation type="submission" date="2011-10" db="EMBL/GenBank/DDBJ databases">
        <authorList>
            <person name="Genoscope - CEA"/>
        </authorList>
    </citation>
    <scope>NUCLEOTIDE SEQUENCE</scope>
</reference>
<keyword evidence="4 8" id="KW-1133">Transmembrane helix</keyword>
<evidence type="ECO:0000313" key="11">
    <source>
        <dbReference type="EMBL" id="CCE80748.1"/>
    </source>
</evidence>
<evidence type="ECO:0000313" key="10">
    <source>
        <dbReference type="EMBL" id="CCE79983.1"/>
    </source>
</evidence>
<comment type="similarity">
    <text evidence="6">Belongs to the major facilitator superfamily. Allantoate permease family.</text>
</comment>
<feature type="region of interest" description="Disordered" evidence="7">
    <location>
        <begin position="454"/>
        <end position="477"/>
    </location>
</feature>
<evidence type="ECO:0000256" key="8">
    <source>
        <dbReference type="SAM" id="Phobius"/>
    </source>
</evidence>
<evidence type="ECO:0000259" key="9">
    <source>
        <dbReference type="PROSITE" id="PS50850"/>
    </source>
</evidence>
<feature type="compositionally biased region" description="Basic and acidic residues" evidence="7">
    <location>
        <begin position="464"/>
        <end position="477"/>
    </location>
</feature>
<feature type="transmembrane region" description="Helical" evidence="8">
    <location>
        <begin position="422"/>
        <end position="441"/>
    </location>
</feature>
<dbReference type="GO" id="GO:0098717">
    <property type="term" value="P:pantothenate import across plasma membrane"/>
    <property type="evidence" value="ECO:0007669"/>
    <property type="project" value="TreeGrafter"/>
</dbReference>
<feature type="domain" description="Major facilitator superfamily (MFS) profile" evidence="9">
    <location>
        <begin position="33"/>
        <end position="477"/>
    </location>
</feature>
<dbReference type="Proteomes" id="UP000005222">
    <property type="component" value="Chromosome G"/>
</dbReference>
<gene>
    <name evidence="11" type="primary">Piso0_003076</name>
    <name evidence="10" type="ORF">GNLVRS01_PISO0G04362g</name>
    <name evidence="11" type="ORF">GNLVRS01_PISO0H04363g</name>
</gene>
<evidence type="ECO:0000256" key="2">
    <source>
        <dbReference type="ARBA" id="ARBA00022448"/>
    </source>
</evidence>
<evidence type="ECO:0000256" key="7">
    <source>
        <dbReference type="SAM" id="MobiDB-lite"/>
    </source>
</evidence>
<evidence type="ECO:0000256" key="4">
    <source>
        <dbReference type="ARBA" id="ARBA00022989"/>
    </source>
</evidence>
<feature type="transmembrane region" description="Helical" evidence="8">
    <location>
        <begin position="99"/>
        <end position="117"/>
    </location>
</feature>
<keyword evidence="2" id="KW-0813">Transport</keyword>
<dbReference type="OrthoDB" id="3639251at2759"/>
<dbReference type="InterPro" id="IPR020846">
    <property type="entry name" value="MFS_dom"/>
</dbReference>
<dbReference type="Pfam" id="PF07690">
    <property type="entry name" value="MFS_1"/>
    <property type="match status" value="1"/>
</dbReference>
<feature type="transmembrane region" description="Helical" evidence="8">
    <location>
        <begin position="25"/>
        <end position="43"/>
    </location>
</feature>
<feature type="transmembrane region" description="Helical" evidence="8">
    <location>
        <begin position="387"/>
        <end position="410"/>
    </location>
</feature>
<evidence type="ECO:0000313" key="12">
    <source>
        <dbReference type="Proteomes" id="UP000005222"/>
    </source>
</evidence>
<name>G8YH46_PICSO</name>
<dbReference type="GO" id="GO:0015233">
    <property type="term" value="F:pantothenate transmembrane transporter activity"/>
    <property type="evidence" value="ECO:0007669"/>
    <property type="project" value="TreeGrafter"/>
</dbReference>
<feature type="transmembrane region" description="Helical" evidence="8">
    <location>
        <begin position="72"/>
        <end position="92"/>
    </location>
</feature>
<dbReference type="EMBL" id="FO082053">
    <property type="protein sequence ID" value="CCE79983.1"/>
    <property type="molecule type" value="Genomic_DNA"/>
</dbReference>
<dbReference type="PANTHER" id="PTHR43791:SF4">
    <property type="entry name" value="PANTOTHENATE TRANSPORTER FEN2"/>
    <property type="match status" value="1"/>
</dbReference>
<dbReference type="GO" id="GO:0005886">
    <property type="term" value="C:plasma membrane"/>
    <property type="evidence" value="ECO:0007669"/>
    <property type="project" value="TreeGrafter"/>
</dbReference>
<organism evidence="11 12">
    <name type="scientific">Pichia sorbitophila (strain ATCC MYA-4447 / BCRC 22081 / CBS 7064 / NBRC 10061 / NRRL Y-12695)</name>
    <name type="common">Hybrid yeast</name>
    <dbReference type="NCBI Taxonomy" id="559304"/>
    <lineage>
        <taxon>Eukaryota</taxon>
        <taxon>Fungi</taxon>
        <taxon>Dikarya</taxon>
        <taxon>Ascomycota</taxon>
        <taxon>Saccharomycotina</taxon>
        <taxon>Pichiomycetes</taxon>
        <taxon>Debaryomycetaceae</taxon>
        <taxon>Millerozyma</taxon>
    </lineage>
</organism>
<feature type="transmembrane region" description="Helical" evidence="8">
    <location>
        <begin position="161"/>
        <end position="181"/>
    </location>
</feature>
<dbReference type="AlphaFoldDB" id="G8YH46"/>
<dbReference type="SUPFAM" id="SSF103473">
    <property type="entry name" value="MFS general substrate transporter"/>
    <property type="match status" value="1"/>
</dbReference>
<dbReference type="EMBL" id="FO082052">
    <property type="protein sequence ID" value="CCE80748.1"/>
    <property type="molecule type" value="Genomic_DNA"/>
</dbReference>
<sequence length="477" mass="54719">MISSVERIVNSVWGPFPTDPKERKLLFKIDWFVLSFSCLIYWVNYVDRLNVSNAYVSGMQEDLNMKGNEFNIINTCFSVGYILFLVPNNLVLLKIRPRYWLTFCALSWGLLTLGIYRVTSYKQICAIRFFQGAFESSTFSGVHLILGSWYKENELAKRSAIFTSSGLIGNIFSSVMQSSIYKNMDQKSNIAGWRWLFIIDFIITVPIALYGFVFFPDTPETCKAFYFSEEELQLAKSRTTLVKPRFDLTILKRVVGRWHWWFFSLLWALGGENESYATNSLFALWLKYFGYSIPQRNYYPMGVYAVGVVATLIAGFYIDKTKARYHWRAATFIGISMIVSTIMLLVRPFSDKVVFAAHYISGISYSGQAVVFAWANVVCHYDLEERSVVLGSMNMFSSAVNAWWSILFYAADKAPKFRMGCWAMLATSSSSIVVSIIIRYLQKREVYSKKNLGAWSSDDEESNDNDKEAFGTHIGEQ</sequence>
<dbReference type="InterPro" id="IPR036259">
    <property type="entry name" value="MFS_trans_sf"/>
</dbReference>
<reference evidence="12" key="2">
    <citation type="journal article" date="2012" name="G3 (Bethesda)">
        <title>Pichia sorbitophila, an interspecies yeast hybrid reveals early steps of genome resolution following polyploidization.</title>
        <authorList>
            <person name="Leh Louis V."/>
            <person name="Despons L."/>
            <person name="Friedrich A."/>
            <person name="Martin T."/>
            <person name="Durrens P."/>
            <person name="Casaregola S."/>
            <person name="Neuveglise C."/>
            <person name="Fairhead C."/>
            <person name="Marck C."/>
            <person name="Cruz J.A."/>
            <person name="Straub M.L."/>
            <person name="Kugler V."/>
            <person name="Sacerdot C."/>
            <person name="Uzunov Z."/>
            <person name="Thierry A."/>
            <person name="Weiss S."/>
            <person name="Bleykasten C."/>
            <person name="De Montigny J."/>
            <person name="Jacques N."/>
            <person name="Jung P."/>
            <person name="Lemaire M."/>
            <person name="Mallet S."/>
            <person name="Morel G."/>
            <person name="Richard G.F."/>
            <person name="Sarkar A."/>
            <person name="Savel G."/>
            <person name="Schacherer J."/>
            <person name="Seret M.L."/>
            <person name="Talla E."/>
            <person name="Samson G."/>
            <person name="Jubin C."/>
            <person name="Poulain J."/>
            <person name="Vacherie B."/>
            <person name="Barbe V."/>
            <person name="Pelletier E."/>
            <person name="Sherman D.J."/>
            <person name="Westhof E."/>
            <person name="Weissenbach J."/>
            <person name="Baret P.V."/>
            <person name="Wincker P."/>
            <person name="Gaillardin C."/>
            <person name="Dujon B."/>
            <person name="Souciet J.L."/>
        </authorList>
    </citation>
    <scope>NUCLEOTIDE SEQUENCE [LARGE SCALE GENOMIC DNA]</scope>
    <source>
        <strain evidence="12">ATCC MYA-4447 / BCRC 22081 / CBS 7064 / NBRC 10061 / NRRL Y-12695</strain>
    </source>
</reference>
<protein>
    <submittedName>
        <fullName evidence="11">Piso0_003076 protein</fullName>
    </submittedName>
</protein>
<dbReference type="PROSITE" id="PS50850">
    <property type="entry name" value="MFS"/>
    <property type="match status" value="1"/>
</dbReference>
<keyword evidence="3 8" id="KW-0812">Transmembrane</keyword>